<evidence type="ECO:0000313" key="2">
    <source>
        <dbReference type="EMBL" id="ARF11203.1"/>
    </source>
</evidence>
<keyword evidence="1" id="KW-1133">Transmembrane helix</keyword>
<accession>A0A1V0SHL7</accession>
<name>A0A1V0SHL7_9VIRU</name>
<feature type="transmembrane region" description="Helical" evidence="1">
    <location>
        <begin position="87"/>
        <end position="103"/>
    </location>
</feature>
<evidence type="ECO:0000256" key="1">
    <source>
        <dbReference type="SAM" id="Phobius"/>
    </source>
</evidence>
<dbReference type="EMBL" id="KY684108">
    <property type="protein sequence ID" value="ARF11203.1"/>
    <property type="molecule type" value="Genomic_DNA"/>
</dbReference>
<gene>
    <name evidence="2" type="ORF">Klosneuvirus_1_60</name>
</gene>
<keyword evidence="1" id="KW-0472">Membrane</keyword>
<proteinExistence type="predicted"/>
<protein>
    <submittedName>
        <fullName evidence="2">Uncharacterized protein</fullName>
    </submittedName>
</protein>
<keyword evidence="1" id="KW-0812">Transmembrane</keyword>
<sequence>MKNWVPDKHCRAMVYSQYYYPYIYDRDPYFESKMTSCYNEKYDPEEYKLLHPDSIKLRDGTTVEINSNFSSLRDEGRTIIEHFNNDNWFLILFLIIILIIFLVK</sequence>
<organism evidence="2">
    <name type="scientific">Klosneuvirus KNV1</name>
    <dbReference type="NCBI Taxonomy" id="1977640"/>
    <lineage>
        <taxon>Viruses</taxon>
        <taxon>Varidnaviria</taxon>
        <taxon>Bamfordvirae</taxon>
        <taxon>Nucleocytoviricota</taxon>
        <taxon>Megaviricetes</taxon>
        <taxon>Imitervirales</taxon>
        <taxon>Mimiviridae</taxon>
        <taxon>Klosneuvirinae</taxon>
        <taxon>Klosneuvirus</taxon>
    </lineage>
</organism>
<reference evidence="2" key="1">
    <citation type="journal article" date="2017" name="Science">
        <title>Giant viruses with an expanded complement of translation system components.</title>
        <authorList>
            <person name="Schulz F."/>
            <person name="Yutin N."/>
            <person name="Ivanova N.N."/>
            <person name="Ortega D.R."/>
            <person name="Lee T.K."/>
            <person name="Vierheilig J."/>
            <person name="Daims H."/>
            <person name="Horn M."/>
            <person name="Wagner M."/>
            <person name="Jensen G.J."/>
            <person name="Kyrpides N.C."/>
            <person name="Koonin E.V."/>
            <person name="Woyke T."/>
        </authorList>
    </citation>
    <scope>NUCLEOTIDE SEQUENCE</scope>
    <source>
        <strain evidence="2">KNV1</strain>
    </source>
</reference>